<dbReference type="Proteomes" id="UP000550401">
    <property type="component" value="Unassembled WGS sequence"/>
</dbReference>
<organism evidence="1 2">
    <name type="scientific">Dokdonella fugitiva</name>
    <dbReference type="NCBI Taxonomy" id="328517"/>
    <lineage>
        <taxon>Bacteria</taxon>
        <taxon>Pseudomonadati</taxon>
        <taxon>Pseudomonadota</taxon>
        <taxon>Gammaproteobacteria</taxon>
        <taxon>Lysobacterales</taxon>
        <taxon>Rhodanobacteraceae</taxon>
        <taxon>Dokdonella</taxon>
    </lineage>
</organism>
<protein>
    <submittedName>
        <fullName evidence="1">Uncharacterized protein</fullName>
    </submittedName>
</protein>
<keyword evidence="2" id="KW-1185">Reference proteome</keyword>
<reference evidence="1 2" key="1">
    <citation type="submission" date="2020-07" db="EMBL/GenBank/DDBJ databases">
        <title>Genomic Encyclopedia of Type Strains, Phase IV (KMG-V): Genome sequencing to study the core and pangenomes of soil and plant-associated prokaryotes.</title>
        <authorList>
            <person name="Whitman W."/>
        </authorList>
    </citation>
    <scope>NUCLEOTIDE SEQUENCE [LARGE SCALE GENOMIC DNA]</scope>
    <source>
        <strain evidence="1 2">RH2WT43</strain>
    </source>
</reference>
<sequence>MSAKRRHVDSIVAALARHAQRATYGAVGGVVGLPARSVMSGCARTPANSFVVSAKAGVPTGYAGSECDPALKSRAGVIDTATALSHWLGQRT</sequence>
<dbReference type="AlphaFoldDB" id="A0A839F4N7"/>
<proteinExistence type="predicted"/>
<dbReference type="EMBL" id="JACGXL010000005">
    <property type="protein sequence ID" value="MBA8888779.1"/>
    <property type="molecule type" value="Genomic_DNA"/>
</dbReference>
<evidence type="ECO:0000313" key="1">
    <source>
        <dbReference type="EMBL" id="MBA8888779.1"/>
    </source>
</evidence>
<accession>A0A839F4N7</accession>
<name>A0A839F4N7_9GAMM</name>
<evidence type="ECO:0000313" key="2">
    <source>
        <dbReference type="Proteomes" id="UP000550401"/>
    </source>
</evidence>
<gene>
    <name evidence="1" type="ORF">FHW12_003015</name>
</gene>
<dbReference type="RefSeq" id="WP_182531828.1">
    <property type="nucleotide sequence ID" value="NZ_JACGXL010000005.1"/>
</dbReference>
<comment type="caution">
    <text evidence="1">The sequence shown here is derived from an EMBL/GenBank/DDBJ whole genome shotgun (WGS) entry which is preliminary data.</text>
</comment>